<gene>
    <name evidence="2" type="ORF">ACHAWU_002672</name>
</gene>
<organism evidence="2 3">
    <name type="scientific">Discostella pseudostelligera</name>
    <dbReference type="NCBI Taxonomy" id="259834"/>
    <lineage>
        <taxon>Eukaryota</taxon>
        <taxon>Sar</taxon>
        <taxon>Stramenopiles</taxon>
        <taxon>Ochrophyta</taxon>
        <taxon>Bacillariophyta</taxon>
        <taxon>Coscinodiscophyceae</taxon>
        <taxon>Thalassiosirophycidae</taxon>
        <taxon>Stephanodiscales</taxon>
        <taxon>Stephanodiscaceae</taxon>
        <taxon>Discostella</taxon>
    </lineage>
</organism>
<evidence type="ECO:0000313" key="2">
    <source>
        <dbReference type="EMBL" id="KAL3768456.1"/>
    </source>
</evidence>
<dbReference type="SUPFAM" id="SSF50370">
    <property type="entry name" value="Ricin B-like lectins"/>
    <property type="match status" value="1"/>
</dbReference>
<dbReference type="Proteomes" id="UP001530293">
    <property type="component" value="Unassembled WGS sequence"/>
</dbReference>
<comment type="caution">
    <text evidence="2">The sequence shown here is derived from an EMBL/GenBank/DDBJ whole genome shotgun (WGS) entry which is preliminary data.</text>
</comment>
<protein>
    <recommendedName>
        <fullName evidence="1">Ricin B lectin domain-containing protein</fullName>
    </recommendedName>
</protein>
<reference evidence="2 3" key="1">
    <citation type="submission" date="2024-10" db="EMBL/GenBank/DDBJ databases">
        <title>Updated reference genomes for cyclostephanoid diatoms.</title>
        <authorList>
            <person name="Roberts W.R."/>
            <person name="Alverson A.J."/>
        </authorList>
    </citation>
    <scope>NUCLEOTIDE SEQUENCE [LARGE SCALE GENOMIC DNA]</scope>
    <source>
        <strain evidence="2 3">AJA232-27</strain>
    </source>
</reference>
<keyword evidence="3" id="KW-1185">Reference proteome</keyword>
<dbReference type="PANTHER" id="PTHR33683">
    <property type="entry name" value="1, PUTATIVE-RELATED"/>
    <property type="match status" value="1"/>
</dbReference>
<dbReference type="PANTHER" id="PTHR33683:SF46">
    <property type="entry name" value="SUSHI DOMAIN-CONTAINING PROTEIN"/>
    <property type="match status" value="1"/>
</dbReference>
<evidence type="ECO:0000259" key="1">
    <source>
        <dbReference type="Pfam" id="PF00652"/>
    </source>
</evidence>
<dbReference type="EMBL" id="JALLBG020000064">
    <property type="protein sequence ID" value="KAL3768456.1"/>
    <property type="molecule type" value="Genomic_DNA"/>
</dbReference>
<dbReference type="InterPro" id="IPR000772">
    <property type="entry name" value="Ricin_B_lectin"/>
</dbReference>
<dbReference type="Pfam" id="PF00652">
    <property type="entry name" value="Ricin_B_lectin"/>
    <property type="match status" value="1"/>
</dbReference>
<dbReference type="InterPro" id="IPR035992">
    <property type="entry name" value="Ricin_B-like_lectins"/>
</dbReference>
<sequence>MVLPKAKGALTMALAMSRAHRESLTWAADARVATEADEQDDSQGEIIRSHGTNSLRGFMDKKTRFLESKTRNDTPIHRPTLLPVDDIKIIDTTMESSVTYAGSMFDIKAKDNIVITSIGFHTTVESDYMRVQLYTREGTYKGCETDISKWTLQADVTIQGRGIDNLTFLPEGSFDPILVRRMENLGIYITTDQASFRAEKGTAEGKKFTANSDIIIYEGVGKRYPIERATFGPRVWNGAIQYGVVDIPTLSPVPPTMTPSLHPTMEPTAHPIIKPKVDAFRLRLYWEKGYFWQETHVEFWWCMECRDGCLEGDMVYIDDCSSSVGQLFTYVGDTIRPAYDTSLCLTALGYTRDTPMRFLPCTGDSNQSFVGMTKGEKFELHQQGDSDHCVSQNHHPKAFERVYPEHCSLTRIHDTSYWITY</sequence>
<dbReference type="AlphaFoldDB" id="A0ABD3N2L1"/>
<evidence type="ECO:0000313" key="3">
    <source>
        <dbReference type="Proteomes" id="UP001530293"/>
    </source>
</evidence>
<dbReference type="PROSITE" id="PS50231">
    <property type="entry name" value="RICIN_B_LECTIN"/>
    <property type="match status" value="1"/>
</dbReference>
<proteinExistence type="predicted"/>
<feature type="domain" description="Ricin B lectin" evidence="1">
    <location>
        <begin position="302"/>
        <end position="404"/>
    </location>
</feature>
<accession>A0ABD3N2L1</accession>
<name>A0ABD3N2L1_9STRA</name>
<dbReference type="Gene3D" id="2.80.10.50">
    <property type="match status" value="1"/>
</dbReference>